<evidence type="ECO:0000256" key="6">
    <source>
        <dbReference type="ARBA" id="ARBA00022692"/>
    </source>
</evidence>
<evidence type="ECO:0000313" key="14">
    <source>
        <dbReference type="EMBL" id="TRY16278.1"/>
    </source>
</evidence>
<dbReference type="InterPro" id="IPR005837">
    <property type="entry name" value="FliP"/>
</dbReference>
<reference evidence="15" key="1">
    <citation type="submission" date="2019-07" db="EMBL/GenBank/DDBJ databases">
        <title>Shewanella sp. YLB-08 draft genomic sequence.</title>
        <authorList>
            <person name="Yu L."/>
        </authorList>
    </citation>
    <scope>NUCLEOTIDE SEQUENCE [LARGE SCALE GENOMIC DNA]</scope>
    <source>
        <strain evidence="15">JCM 20706</strain>
    </source>
</reference>
<protein>
    <recommendedName>
        <fullName evidence="3 13">Flagellar biosynthetic protein FliP</fullName>
    </recommendedName>
</protein>
<keyword evidence="8 13" id="KW-0653">Protein transport</keyword>
<dbReference type="PANTHER" id="PTHR30587">
    <property type="entry name" value="FLAGELLAR BIOSYNTHETIC PROTEIN FLIP"/>
    <property type="match status" value="1"/>
</dbReference>
<sequence length="229" mass="25223">MVATQSLNEWLPHILDKPWLDSLAPELRVILTVSSLTLIPVIVISMTAFTRIIIVLSLLRQALGLQQTPPNSVLIALSLFLTVFAMSGVFEQINKNSFVPYTNNSIELSAAVNNAIEPLKSFMLSQTDETHFVRVLDMANVAAPKSRDDVSLIHLVPAFMLSELTLAFKMAFLIFLPFLMIDLLVASSLMALGMIMVPPITVSLPLKIMVFILIDGWTLIAGSLVQSFL</sequence>
<keyword evidence="5 13" id="KW-1003">Cell membrane</keyword>
<comment type="subcellular location">
    <subcellularLocation>
        <location evidence="13">Cell membrane</location>
        <topology evidence="13">Multi-pass membrane protein</topology>
    </subcellularLocation>
    <subcellularLocation>
        <location evidence="13">Bacterial flagellum basal body</location>
    </subcellularLocation>
</comment>
<dbReference type="NCBIfam" id="TIGR01103">
    <property type="entry name" value="fliP"/>
    <property type="match status" value="1"/>
</dbReference>
<keyword evidence="7 13" id="KW-1005">Bacterial flagellum biogenesis</keyword>
<evidence type="ECO:0000313" key="15">
    <source>
        <dbReference type="Proteomes" id="UP000318126"/>
    </source>
</evidence>
<keyword evidence="4 13" id="KW-0813">Transport</keyword>
<dbReference type="AlphaFoldDB" id="A0A553JV01"/>
<dbReference type="EMBL" id="VKGK01000001">
    <property type="protein sequence ID" value="TRY16278.1"/>
    <property type="molecule type" value="Genomic_DNA"/>
</dbReference>
<dbReference type="GO" id="GO:0009425">
    <property type="term" value="C:bacterial-type flagellum basal body"/>
    <property type="evidence" value="ECO:0007669"/>
    <property type="project" value="UniProtKB-SubCell"/>
</dbReference>
<keyword evidence="9 13" id="KW-1133">Transmembrane helix</keyword>
<feature type="transmembrane region" description="Helical" evidence="13">
    <location>
        <begin position="170"/>
        <end position="196"/>
    </location>
</feature>
<organism evidence="14 15">
    <name type="scientific">Shewanella hanedai</name>
    <name type="common">Alteromonas hanedai</name>
    <dbReference type="NCBI Taxonomy" id="25"/>
    <lineage>
        <taxon>Bacteria</taxon>
        <taxon>Pseudomonadati</taxon>
        <taxon>Pseudomonadota</taxon>
        <taxon>Gammaproteobacteria</taxon>
        <taxon>Alteromonadales</taxon>
        <taxon>Shewanellaceae</taxon>
        <taxon>Shewanella</taxon>
    </lineage>
</organism>
<keyword evidence="14" id="KW-0282">Flagellum</keyword>
<gene>
    <name evidence="13 14" type="primary">fliP</name>
    <name evidence="14" type="ORF">FN961_01220</name>
</gene>
<evidence type="ECO:0000256" key="3">
    <source>
        <dbReference type="ARBA" id="ARBA00021714"/>
    </source>
</evidence>
<keyword evidence="12 13" id="KW-1006">Bacterial flagellum protein export</keyword>
<dbReference type="GO" id="GO:0044781">
    <property type="term" value="P:bacterial-type flagellum organization"/>
    <property type="evidence" value="ECO:0007669"/>
    <property type="project" value="UniProtKB-UniRule"/>
</dbReference>
<evidence type="ECO:0000256" key="5">
    <source>
        <dbReference type="ARBA" id="ARBA00022475"/>
    </source>
</evidence>
<comment type="function">
    <text evidence="1 13">Plays a role in the flagellum-specific transport system.</text>
</comment>
<dbReference type="Proteomes" id="UP000318126">
    <property type="component" value="Unassembled WGS sequence"/>
</dbReference>
<accession>A0A553JV01</accession>
<dbReference type="Pfam" id="PF00813">
    <property type="entry name" value="FliP"/>
    <property type="match status" value="1"/>
</dbReference>
<dbReference type="PRINTS" id="PR00951">
    <property type="entry name" value="FLGBIOSNFLIP"/>
</dbReference>
<feature type="transmembrane region" description="Helical" evidence="13">
    <location>
        <begin position="208"/>
        <end position="228"/>
    </location>
</feature>
<evidence type="ECO:0000256" key="8">
    <source>
        <dbReference type="ARBA" id="ARBA00022927"/>
    </source>
</evidence>
<evidence type="ECO:0000256" key="9">
    <source>
        <dbReference type="ARBA" id="ARBA00022989"/>
    </source>
</evidence>
<keyword evidence="11" id="KW-0975">Bacterial flagellum</keyword>
<dbReference type="InterPro" id="IPR005838">
    <property type="entry name" value="T3SS_IM_P"/>
</dbReference>
<evidence type="ECO:0000256" key="4">
    <source>
        <dbReference type="ARBA" id="ARBA00022448"/>
    </source>
</evidence>
<dbReference type="PRINTS" id="PR01302">
    <property type="entry name" value="TYPE3IMPPROT"/>
</dbReference>
<feature type="transmembrane region" description="Helical" evidence="13">
    <location>
        <begin position="29"/>
        <end position="59"/>
    </location>
</feature>
<dbReference type="NCBIfam" id="NF009438">
    <property type="entry name" value="PRK12797.1"/>
    <property type="match status" value="1"/>
</dbReference>
<evidence type="ECO:0000256" key="2">
    <source>
        <dbReference type="ARBA" id="ARBA00006257"/>
    </source>
</evidence>
<dbReference type="GO" id="GO:0005886">
    <property type="term" value="C:plasma membrane"/>
    <property type="evidence" value="ECO:0007669"/>
    <property type="project" value="UniProtKB-SubCell"/>
</dbReference>
<comment type="caution">
    <text evidence="14">The sequence shown here is derived from an EMBL/GenBank/DDBJ whole genome shotgun (WGS) entry which is preliminary data.</text>
</comment>
<proteinExistence type="inferred from homology"/>
<dbReference type="GO" id="GO:0009306">
    <property type="term" value="P:protein secretion"/>
    <property type="evidence" value="ECO:0007669"/>
    <property type="project" value="UniProtKB-UniRule"/>
</dbReference>
<name>A0A553JV01_SHEHA</name>
<evidence type="ECO:0000256" key="10">
    <source>
        <dbReference type="ARBA" id="ARBA00023136"/>
    </source>
</evidence>
<dbReference type="PROSITE" id="PS01061">
    <property type="entry name" value="FLIP_2"/>
    <property type="match status" value="1"/>
</dbReference>
<evidence type="ECO:0000256" key="13">
    <source>
        <dbReference type="RuleBase" id="RU362069"/>
    </source>
</evidence>
<dbReference type="PANTHER" id="PTHR30587:SF0">
    <property type="entry name" value="FLAGELLAR BIOSYNTHETIC PROTEIN FLIP"/>
    <property type="match status" value="1"/>
</dbReference>
<keyword evidence="15" id="KW-1185">Reference proteome</keyword>
<evidence type="ECO:0000256" key="1">
    <source>
        <dbReference type="ARBA" id="ARBA00003663"/>
    </source>
</evidence>
<feature type="transmembrane region" description="Helical" evidence="13">
    <location>
        <begin position="71"/>
        <end position="90"/>
    </location>
</feature>
<evidence type="ECO:0000256" key="12">
    <source>
        <dbReference type="ARBA" id="ARBA00023225"/>
    </source>
</evidence>
<keyword evidence="10 13" id="KW-0472">Membrane</keyword>
<evidence type="ECO:0000256" key="11">
    <source>
        <dbReference type="ARBA" id="ARBA00023143"/>
    </source>
</evidence>
<comment type="similarity">
    <text evidence="2 13">Belongs to the FliP/MopC/SpaP family.</text>
</comment>
<dbReference type="OrthoDB" id="9805111at2"/>
<keyword evidence="14" id="KW-0969">Cilium</keyword>
<keyword evidence="14" id="KW-0966">Cell projection</keyword>
<keyword evidence="6 13" id="KW-0812">Transmembrane</keyword>
<dbReference type="RefSeq" id="WP_143562724.1">
    <property type="nucleotide sequence ID" value="NZ_BMPL01000001.1"/>
</dbReference>
<evidence type="ECO:0000256" key="7">
    <source>
        <dbReference type="ARBA" id="ARBA00022795"/>
    </source>
</evidence>